<sequence length="682" mass="74402">MQTRELPSYKFTSPLIDTPRSVTVIPQEVIKQQNITSFTDALRTVPGISFLGGDAAANPSADRPVIRGFESRNSIFVDGMRDSGLQNRETFDIDSISVIKGPDSVYAGRGAVGGSIDIKTKTPVDDDFIRGSVGLGTDSYRRATLDLNQRLNDSTAFRLNAMGHDADQAGRSDVYSKRWGVAPSIVFGLHSPTTVTLSYYHLNTSDMPDFSVPFRSTSGPPASVGRDKFFGLNARDFRHTQNDTGEIRIDHVFNDNWKVRNTTMFGRATLDYIGTNPQFKSGSTDTLLLEAKSGKYATDSIANQTELNGKFDLLGMRHTLTTGVEFSHERDLYEGYLVTDSAGNNIRSGGPCSIAYNCTSINGGWDPANPWTGHTQLNGDMGFPGPATRTRTDIASLYLFDSVDLSERWVFNAGARVDHYDVRARQEGVPNLSNTSTLFSYQAGLVFKPVRNLSLYTSYGTSANPPGANSGLGGGNDQLTVTNQDLSPERSRNIEVGAKWDVLDERLSLTTAVFQTDKTNARVSDGLGGTVNAGAQRVRGVEFGFAGNLTNKWSVFGGYSYLNAVTRDAGPGSPTLSGLPMVQVPKHNFTLWTSYDVLPQVKVGAGATVSSLQYASVSATTRKWTPGYTRIDAAATWEVSKAVELQLNVYNIFDRKYYASSYPIYATWGPGRSAMLTLNFYH</sequence>
<keyword evidence="8" id="KW-0408">Iron</keyword>
<gene>
    <name evidence="18" type="ORF">CAL29_27965</name>
</gene>
<dbReference type="NCBIfam" id="TIGR01783">
    <property type="entry name" value="TonB-siderophor"/>
    <property type="match status" value="1"/>
</dbReference>
<comment type="similarity">
    <text evidence="2 14 15">Belongs to the TonB-dependent receptor family.</text>
</comment>
<feature type="domain" description="TonB-dependent receptor plug" evidence="17">
    <location>
        <begin position="15"/>
        <end position="114"/>
    </location>
</feature>
<proteinExistence type="inferred from homology"/>
<evidence type="ECO:0000256" key="4">
    <source>
        <dbReference type="ARBA" id="ARBA00022452"/>
    </source>
</evidence>
<keyword evidence="19" id="KW-1185">Reference proteome</keyword>
<dbReference type="InterPro" id="IPR000531">
    <property type="entry name" value="Beta-barrel_TonB"/>
</dbReference>
<dbReference type="EMBL" id="NEVM01000005">
    <property type="protein sequence ID" value="OZI32534.1"/>
    <property type="molecule type" value="Genomic_DNA"/>
</dbReference>
<dbReference type="Gene3D" id="2.40.170.20">
    <property type="entry name" value="TonB-dependent receptor, beta-barrel domain"/>
    <property type="match status" value="1"/>
</dbReference>
<dbReference type="InterPro" id="IPR036942">
    <property type="entry name" value="Beta-barrel_TonB_sf"/>
</dbReference>
<dbReference type="Pfam" id="PF07715">
    <property type="entry name" value="Plug"/>
    <property type="match status" value="1"/>
</dbReference>
<keyword evidence="7" id="KW-0732">Signal</keyword>
<feature type="domain" description="TonB-dependent receptor-like beta-barrel" evidence="16">
    <location>
        <begin position="189"/>
        <end position="652"/>
    </location>
</feature>
<evidence type="ECO:0000259" key="17">
    <source>
        <dbReference type="Pfam" id="PF07715"/>
    </source>
</evidence>
<dbReference type="GO" id="GO:0015344">
    <property type="term" value="F:siderophore uptake transmembrane transporter activity"/>
    <property type="evidence" value="ECO:0007669"/>
    <property type="project" value="TreeGrafter"/>
</dbReference>
<dbReference type="InterPro" id="IPR010105">
    <property type="entry name" value="TonB_sidphr_rcpt"/>
</dbReference>
<keyword evidence="10 15" id="KW-0798">TonB box</keyword>
<dbReference type="CDD" id="cd01347">
    <property type="entry name" value="ligand_gated_channel"/>
    <property type="match status" value="1"/>
</dbReference>
<protein>
    <submittedName>
        <fullName evidence="18">TonB-dependent siderophore receptor</fullName>
    </submittedName>
</protein>
<evidence type="ECO:0000256" key="8">
    <source>
        <dbReference type="ARBA" id="ARBA00023004"/>
    </source>
</evidence>
<organism evidence="18 19">
    <name type="scientific">Bordetella genomosp. 10</name>
    <dbReference type="NCBI Taxonomy" id="1416804"/>
    <lineage>
        <taxon>Bacteria</taxon>
        <taxon>Pseudomonadati</taxon>
        <taxon>Pseudomonadota</taxon>
        <taxon>Betaproteobacteria</taxon>
        <taxon>Burkholderiales</taxon>
        <taxon>Alcaligenaceae</taxon>
        <taxon>Bordetella</taxon>
    </lineage>
</organism>
<name>A0A261S587_9BORD</name>
<dbReference type="Proteomes" id="UP000216020">
    <property type="component" value="Unassembled WGS sequence"/>
</dbReference>
<dbReference type="InterPro" id="IPR039426">
    <property type="entry name" value="TonB-dep_rcpt-like"/>
</dbReference>
<evidence type="ECO:0000256" key="10">
    <source>
        <dbReference type="ARBA" id="ARBA00023077"/>
    </source>
</evidence>
<dbReference type="AlphaFoldDB" id="A0A261S587"/>
<evidence type="ECO:0000256" key="9">
    <source>
        <dbReference type="ARBA" id="ARBA00023065"/>
    </source>
</evidence>
<dbReference type="InterPro" id="IPR012910">
    <property type="entry name" value="Plug_dom"/>
</dbReference>
<evidence type="ECO:0000256" key="15">
    <source>
        <dbReference type="RuleBase" id="RU003357"/>
    </source>
</evidence>
<evidence type="ECO:0000256" key="2">
    <source>
        <dbReference type="ARBA" id="ARBA00009810"/>
    </source>
</evidence>
<evidence type="ECO:0000313" key="19">
    <source>
        <dbReference type="Proteomes" id="UP000216020"/>
    </source>
</evidence>
<evidence type="ECO:0000259" key="16">
    <source>
        <dbReference type="Pfam" id="PF00593"/>
    </source>
</evidence>
<evidence type="ECO:0000256" key="3">
    <source>
        <dbReference type="ARBA" id="ARBA00022448"/>
    </source>
</evidence>
<keyword evidence="6 14" id="KW-0812">Transmembrane</keyword>
<evidence type="ECO:0000256" key="14">
    <source>
        <dbReference type="PROSITE-ProRule" id="PRU01360"/>
    </source>
</evidence>
<keyword evidence="5" id="KW-0410">Iron transport</keyword>
<dbReference type="InterPro" id="IPR037066">
    <property type="entry name" value="Plug_dom_sf"/>
</dbReference>
<keyword evidence="9" id="KW-0406">Ion transport</keyword>
<evidence type="ECO:0000256" key="1">
    <source>
        <dbReference type="ARBA" id="ARBA00004571"/>
    </source>
</evidence>
<evidence type="ECO:0000256" key="5">
    <source>
        <dbReference type="ARBA" id="ARBA00022496"/>
    </source>
</evidence>
<dbReference type="PROSITE" id="PS52016">
    <property type="entry name" value="TONB_DEPENDENT_REC_3"/>
    <property type="match status" value="1"/>
</dbReference>
<keyword evidence="13 14" id="KW-0998">Cell outer membrane</keyword>
<reference evidence="19" key="1">
    <citation type="submission" date="2017-05" db="EMBL/GenBank/DDBJ databases">
        <title>Complete and WGS of Bordetella genogroups.</title>
        <authorList>
            <person name="Spilker T."/>
            <person name="Lipuma J."/>
        </authorList>
    </citation>
    <scope>NUCLEOTIDE SEQUENCE [LARGE SCALE GENOMIC DNA]</scope>
    <source>
        <strain evidence="19">AU16122</strain>
    </source>
</reference>
<evidence type="ECO:0000256" key="12">
    <source>
        <dbReference type="ARBA" id="ARBA00023170"/>
    </source>
</evidence>
<dbReference type="GO" id="GO:0009279">
    <property type="term" value="C:cell outer membrane"/>
    <property type="evidence" value="ECO:0007669"/>
    <property type="project" value="UniProtKB-SubCell"/>
</dbReference>
<dbReference type="GO" id="GO:0038023">
    <property type="term" value="F:signaling receptor activity"/>
    <property type="evidence" value="ECO:0007669"/>
    <property type="project" value="InterPro"/>
</dbReference>
<keyword evidence="11 14" id="KW-0472">Membrane</keyword>
<evidence type="ECO:0000313" key="18">
    <source>
        <dbReference type="EMBL" id="OZI32534.1"/>
    </source>
</evidence>
<evidence type="ECO:0000256" key="11">
    <source>
        <dbReference type="ARBA" id="ARBA00023136"/>
    </source>
</evidence>
<keyword evidence="12 18" id="KW-0675">Receptor</keyword>
<dbReference type="Gene3D" id="2.170.130.10">
    <property type="entry name" value="TonB-dependent receptor, plug domain"/>
    <property type="match status" value="1"/>
</dbReference>
<keyword evidence="3 14" id="KW-0813">Transport</keyword>
<keyword evidence="4 14" id="KW-1134">Transmembrane beta strand</keyword>
<evidence type="ECO:0000256" key="6">
    <source>
        <dbReference type="ARBA" id="ARBA00022692"/>
    </source>
</evidence>
<dbReference type="PANTHER" id="PTHR32552:SF89">
    <property type="entry name" value="CATECHOLATE SIDEROPHORE RECEPTOR FIU"/>
    <property type="match status" value="1"/>
</dbReference>
<dbReference type="Pfam" id="PF00593">
    <property type="entry name" value="TonB_dep_Rec_b-barrel"/>
    <property type="match status" value="1"/>
</dbReference>
<comment type="subcellular location">
    <subcellularLocation>
        <location evidence="1 14">Cell outer membrane</location>
        <topology evidence="1 14">Multi-pass membrane protein</topology>
    </subcellularLocation>
</comment>
<dbReference type="GO" id="GO:0015891">
    <property type="term" value="P:siderophore transport"/>
    <property type="evidence" value="ECO:0007669"/>
    <property type="project" value="InterPro"/>
</dbReference>
<dbReference type="PANTHER" id="PTHR32552">
    <property type="entry name" value="FERRICHROME IRON RECEPTOR-RELATED"/>
    <property type="match status" value="1"/>
</dbReference>
<evidence type="ECO:0000256" key="13">
    <source>
        <dbReference type="ARBA" id="ARBA00023237"/>
    </source>
</evidence>
<accession>A0A261S587</accession>
<evidence type="ECO:0000256" key="7">
    <source>
        <dbReference type="ARBA" id="ARBA00022729"/>
    </source>
</evidence>
<dbReference type="SUPFAM" id="SSF56935">
    <property type="entry name" value="Porins"/>
    <property type="match status" value="1"/>
</dbReference>
<comment type="caution">
    <text evidence="18">The sequence shown here is derived from an EMBL/GenBank/DDBJ whole genome shotgun (WGS) entry which is preliminary data.</text>
</comment>